<proteinExistence type="predicted"/>
<dbReference type="EMBL" id="VSSQ01049184">
    <property type="protein sequence ID" value="MPN03258.1"/>
    <property type="molecule type" value="Genomic_DNA"/>
</dbReference>
<organism evidence="1">
    <name type="scientific">bioreactor metagenome</name>
    <dbReference type="NCBI Taxonomy" id="1076179"/>
    <lineage>
        <taxon>unclassified sequences</taxon>
        <taxon>metagenomes</taxon>
        <taxon>ecological metagenomes</taxon>
    </lineage>
</organism>
<accession>A0A645EML0</accession>
<dbReference type="AlphaFoldDB" id="A0A645EML0"/>
<comment type="caution">
    <text evidence="1">The sequence shown here is derived from an EMBL/GenBank/DDBJ whole genome shotgun (WGS) entry which is preliminary data.</text>
</comment>
<reference evidence="1" key="1">
    <citation type="submission" date="2019-08" db="EMBL/GenBank/DDBJ databases">
        <authorList>
            <person name="Kucharzyk K."/>
            <person name="Murdoch R.W."/>
            <person name="Higgins S."/>
            <person name="Loffler F."/>
        </authorList>
    </citation>
    <scope>NUCLEOTIDE SEQUENCE</scope>
</reference>
<sequence length="99" mass="11206">MFSSDTFGKGVRSGEYIYCSVSLDSWGETYFYRTEDDTINVGDYVIVPVGASNKELRGLVEEIDYYTADNVPFPLEKTKIICRKTEAPPNDENTDEDVD</sequence>
<gene>
    <name evidence="1" type="ORF">SDC9_150485</name>
</gene>
<protein>
    <submittedName>
        <fullName evidence="1">Uncharacterized protein</fullName>
    </submittedName>
</protein>
<name>A0A645EML0_9ZZZZ</name>
<evidence type="ECO:0000313" key="1">
    <source>
        <dbReference type="EMBL" id="MPN03258.1"/>
    </source>
</evidence>